<name>F0EWV5_9NEIS</name>
<dbReference type="AlphaFoldDB" id="F0EWV5"/>
<reference evidence="1 2" key="1">
    <citation type="submission" date="2011-01" db="EMBL/GenBank/DDBJ databases">
        <authorList>
            <person name="Muzny D."/>
            <person name="Qin X."/>
            <person name="Deng J."/>
            <person name="Jiang H."/>
            <person name="Liu Y."/>
            <person name="Qu J."/>
            <person name="Song X.-Z."/>
            <person name="Zhang L."/>
            <person name="Thornton R."/>
            <person name="Coyle M."/>
            <person name="Francisco L."/>
            <person name="Jackson L."/>
            <person name="Javaid M."/>
            <person name="Korchina V."/>
            <person name="Kovar C."/>
            <person name="Mata R."/>
            <person name="Mathew T."/>
            <person name="Ngo R."/>
            <person name="Nguyen L."/>
            <person name="Nguyen N."/>
            <person name="Okwuonu G."/>
            <person name="Ongeri F."/>
            <person name="Pham C."/>
            <person name="Simmons D."/>
            <person name="Wilczek-Boney K."/>
            <person name="Hale W."/>
            <person name="Jakkamsetti A."/>
            <person name="Pham P."/>
            <person name="Ruth R."/>
            <person name="San Lucas F."/>
            <person name="Warren J."/>
            <person name="Zhang J."/>
            <person name="Zhao Z."/>
            <person name="Zhou C."/>
            <person name="Zhu D."/>
            <person name="Lee S."/>
            <person name="Bess C."/>
            <person name="Blankenburg K."/>
            <person name="Forbes L."/>
            <person name="Fu Q."/>
            <person name="Gubbala S."/>
            <person name="Hirani K."/>
            <person name="Jayaseelan J.C."/>
            <person name="Lara F."/>
            <person name="Munidasa M."/>
            <person name="Palculict T."/>
            <person name="Patil S."/>
            <person name="Pu L.-L."/>
            <person name="Saada N."/>
            <person name="Tang L."/>
            <person name="Weissenberger G."/>
            <person name="Zhu Y."/>
            <person name="Hemphill L."/>
            <person name="Shang Y."/>
            <person name="Youmans B."/>
            <person name="Ayvaz T."/>
            <person name="Ross M."/>
            <person name="Santibanez J."/>
            <person name="Aqrawi P."/>
            <person name="Gross S."/>
            <person name="Joshi V."/>
            <person name="Fowler G."/>
            <person name="Nazareth L."/>
            <person name="Reid J."/>
            <person name="Worley K."/>
            <person name="Petrosino J."/>
            <person name="Highlander S."/>
            <person name="Gibbs R."/>
        </authorList>
    </citation>
    <scope>NUCLEOTIDE SEQUENCE [LARGE SCALE GENOMIC DNA]</scope>
    <source>
        <strain evidence="1 2">ATCC 33394</strain>
    </source>
</reference>
<keyword evidence="2" id="KW-1185">Reference proteome</keyword>
<accession>F0EWV5</accession>
<gene>
    <name evidence="1" type="ORF">HMPREF9098_0335</name>
</gene>
<dbReference type="Proteomes" id="UP000004088">
    <property type="component" value="Unassembled WGS sequence"/>
</dbReference>
<evidence type="ECO:0000313" key="1">
    <source>
        <dbReference type="EMBL" id="EGC18186.1"/>
    </source>
</evidence>
<sequence>MSILSSDISYFIGGISDCLIRLYRNPKHKKCANRNPRTFKLPKSSLHFI</sequence>
<dbReference type="HOGENOM" id="CLU_3136643_0_0_4"/>
<protein>
    <submittedName>
        <fullName evidence="1">Uncharacterized protein</fullName>
    </submittedName>
</protein>
<comment type="caution">
    <text evidence="1">The sequence shown here is derived from an EMBL/GenBank/DDBJ whole genome shotgun (WGS) entry which is preliminary data.</text>
</comment>
<proteinExistence type="predicted"/>
<dbReference type="EMBL" id="AEWV01000006">
    <property type="protein sequence ID" value="EGC18186.1"/>
    <property type="molecule type" value="Genomic_DNA"/>
</dbReference>
<evidence type="ECO:0000313" key="2">
    <source>
        <dbReference type="Proteomes" id="UP000004088"/>
    </source>
</evidence>
<organism evidence="1 2">
    <name type="scientific">Kingella denitrificans ATCC 33394</name>
    <dbReference type="NCBI Taxonomy" id="888741"/>
    <lineage>
        <taxon>Bacteria</taxon>
        <taxon>Pseudomonadati</taxon>
        <taxon>Pseudomonadota</taxon>
        <taxon>Betaproteobacteria</taxon>
        <taxon>Neisseriales</taxon>
        <taxon>Neisseriaceae</taxon>
        <taxon>Kingella</taxon>
    </lineage>
</organism>